<protein>
    <submittedName>
        <fullName evidence="1">Uncharacterized protein</fullName>
    </submittedName>
</protein>
<evidence type="ECO:0000313" key="1">
    <source>
        <dbReference type="EMBL" id="TGY97539.1"/>
    </source>
</evidence>
<name>A0AC61RZV2_9FIRM</name>
<reference evidence="1" key="1">
    <citation type="submission" date="2019-04" db="EMBL/GenBank/DDBJ databases">
        <title>Microbes associate with the intestines of laboratory mice.</title>
        <authorList>
            <person name="Navarre W."/>
            <person name="Wong E."/>
            <person name="Huang K."/>
            <person name="Tropini C."/>
            <person name="Ng K."/>
            <person name="Yu B."/>
        </authorList>
    </citation>
    <scope>NUCLEOTIDE SEQUENCE</scope>
    <source>
        <strain evidence="1">NM01_1-7b</strain>
    </source>
</reference>
<keyword evidence="2" id="KW-1185">Reference proteome</keyword>
<organism evidence="1 2">
    <name type="scientific">Petralouisia muris</name>
    <dbReference type="NCBI Taxonomy" id="3032872"/>
    <lineage>
        <taxon>Bacteria</taxon>
        <taxon>Bacillati</taxon>
        <taxon>Bacillota</taxon>
        <taxon>Clostridia</taxon>
        <taxon>Lachnospirales</taxon>
        <taxon>Lachnospiraceae</taxon>
        <taxon>Petralouisia</taxon>
    </lineage>
</organism>
<accession>A0AC61RZV2</accession>
<comment type="caution">
    <text evidence="1">The sequence shown here is derived from an EMBL/GenBank/DDBJ whole genome shotgun (WGS) entry which is preliminary data.</text>
</comment>
<proteinExistence type="predicted"/>
<dbReference type="Proteomes" id="UP000304953">
    <property type="component" value="Unassembled WGS sequence"/>
</dbReference>
<dbReference type="EMBL" id="SRYA01000006">
    <property type="protein sequence ID" value="TGY97539.1"/>
    <property type="molecule type" value="Genomic_DNA"/>
</dbReference>
<sequence length="315" mass="33148">MQRKSTTGIAAVLFLLLMSVLHPAILAQAAAGTVYSCTINRCYAHPVTGEIEDSGGQASYATGQGMAEGAVGSAGIMEVTEDGAYYLTFRIGLIDYISGQTFFVQNVGDTEWTAVTPTVTANGSDSNGATSDLCIPAPSENCIVKGSMYVTPMGRDVIFYFYPNNYTKGNTTDMTAAVVTESAENQGDGAPPDSDETASQATEETTDPPAPASEEPSFTDGPEQTKPETDQAADAALSSAQGLSLSTAEETVAEPESREKGSGIDVLDLIVAVTVSLTISGLILMAAAAGIVYYFRINWRRWGGYDEEEDDDEEA</sequence>
<gene>
    <name evidence="1" type="ORF">E5329_03960</name>
</gene>
<evidence type="ECO:0000313" key="2">
    <source>
        <dbReference type="Proteomes" id="UP000304953"/>
    </source>
</evidence>